<name>A0A835P9N0_VANPL</name>
<dbReference type="EMBL" id="JADCNL010000429">
    <property type="protein sequence ID" value="KAG0447752.1"/>
    <property type="molecule type" value="Genomic_DNA"/>
</dbReference>
<keyword evidence="2" id="KW-1185">Reference proteome</keyword>
<dbReference type="InterPro" id="IPR029063">
    <property type="entry name" value="SAM-dependent_MTases_sf"/>
</dbReference>
<reference evidence="1 2" key="1">
    <citation type="journal article" date="2020" name="Nat. Food">
        <title>A phased Vanilla planifolia genome enables genetic improvement of flavour and production.</title>
        <authorList>
            <person name="Hasing T."/>
            <person name="Tang H."/>
            <person name="Brym M."/>
            <person name="Khazi F."/>
            <person name="Huang T."/>
            <person name="Chambers A.H."/>
        </authorList>
    </citation>
    <scope>NUCLEOTIDE SEQUENCE [LARGE SCALE GENOMIC DNA]</scope>
    <source>
        <tissue evidence="1">Leaf</tissue>
    </source>
</reference>
<organism evidence="1 2">
    <name type="scientific">Vanilla planifolia</name>
    <name type="common">Vanilla</name>
    <dbReference type="NCBI Taxonomy" id="51239"/>
    <lineage>
        <taxon>Eukaryota</taxon>
        <taxon>Viridiplantae</taxon>
        <taxon>Streptophyta</taxon>
        <taxon>Embryophyta</taxon>
        <taxon>Tracheophyta</taxon>
        <taxon>Spermatophyta</taxon>
        <taxon>Magnoliopsida</taxon>
        <taxon>Liliopsida</taxon>
        <taxon>Asparagales</taxon>
        <taxon>Orchidaceae</taxon>
        <taxon>Vanilloideae</taxon>
        <taxon>Vanilleae</taxon>
        <taxon>Vanilla</taxon>
    </lineage>
</organism>
<sequence length="106" mass="12311">MSSQVEGGRRMFQLRQSPLTGNRRIVVEEEMEEDDSKTTEALRWSLSATSYLDMLNDSYRNRAFRLAIERTVTVNCHVLDIGCVLTSNGLFSFLYRFFSNKFTQLN</sequence>
<comment type="caution">
    <text evidence="1">The sequence shown here is derived from an EMBL/GenBank/DDBJ whole genome shotgun (WGS) entry which is preliminary data.</text>
</comment>
<gene>
    <name evidence="1" type="ORF">HPP92_028200</name>
</gene>
<dbReference type="Gene3D" id="3.40.50.150">
    <property type="entry name" value="Vaccinia Virus protein VP39"/>
    <property type="match status" value="1"/>
</dbReference>
<proteinExistence type="predicted"/>
<evidence type="ECO:0000313" key="2">
    <source>
        <dbReference type="Proteomes" id="UP000636800"/>
    </source>
</evidence>
<dbReference type="Proteomes" id="UP000636800">
    <property type="component" value="Unassembled WGS sequence"/>
</dbReference>
<evidence type="ECO:0000313" key="1">
    <source>
        <dbReference type="EMBL" id="KAG0447752.1"/>
    </source>
</evidence>
<accession>A0A835P9N0</accession>
<dbReference type="AlphaFoldDB" id="A0A835P9N0"/>
<protein>
    <submittedName>
        <fullName evidence="1">Uncharacterized protein</fullName>
    </submittedName>
</protein>